<dbReference type="AlphaFoldDB" id="A0A117I8A1"/>
<keyword evidence="8" id="KW-1185">Reference proteome</keyword>
<dbReference type="Pfam" id="PF13185">
    <property type="entry name" value="GAF_2"/>
    <property type="match status" value="1"/>
</dbReference>
<feature type="compositionally biased region" description="Basic and acidic residues" evidence="5">
    <location>
        <begin position="1"/>
        <end position="12"/>
    </location>
</feature>
<organism evidence="7 8">
    <name type="scientific">Mycolicibacterium brisbanense</name>
    <dbReference type="NCBI Taxonomy" id="146020"/>
    <lineage>
        <taxon>Bacteria</taxon>
        <taxon>Bacillati</taxon>
        <taxon>Actinomycetota</taxon>
        <taxon>Actinomycetes</taxon>
        <taxon>Mycobacteriales</taxon>
        <taxon>Mycobacteriaceae</taxon>
        <taxon>Mycolicibacterium</taxon>
    </lineage>
</organism>
<dbReference type="InterPro" id="IPR029016">
    <property type="entry name" value="GAF-like_dom_sf"/>
</dbReference>
<keyword evidence="4" id="KW-0804">Transcription</keyword>
<dbReference type="InterPro" id="IPR011006">
    <property type="entry name" value="CheY-like_superfamily"/>
</dbReference>
<evidence type="ECO:0000313" key="8">
    <source>
        <dbReference type="Proteomes" id="UP000069620"/>
    </source>
</evidence>
<name>A0A117I8A1_9MYCO</name>
<reference evidence="8" key="1">
    <citation type="journal article" date="2016" name="Genome Announc.">
        <title>Draft Genome Sequences of Five Rapidly Growing Mycobacterium Species, M. thermoresistibile, M. fortuitum subsp. acetamidolyticum, M. canariasense, M. brisbanense, and M. novocastrense.</title>
        <authorList>
            <person name="Katahira K."/>
            <person name="Ogura Y."/>
            <person name="Gotoh Y."/>
            <person name="Hayashi T."/>
        </authorList>
    </citation>
    <scope>NUCLEOTIDE SEQUENCE [LARGE SCALE GENOMIC DNA]</scope>
    <source>
        <strain evidence="8">JCM15654</strain>
    </source>
</reference>
<dbReference type="STRING" id="146020.RMCB_6993"/>
<feature type="domain" description="ANTAR" evidence="6">
    <location>
        <begin position="202"/>
        <end position="263"/>
    </location>
</feature>
<keyword evidence="1" id="KW-0808">Transferase</keyword>
<protein>
    <submittedName>
        <fullName evidence="7">ANTAR domain protein</fullName>
    </submittedName>
</protein>
<dbReference type="Pfam" id="PF03861">
    <property type="entry name" value="ANTAR"/>
    <property type="match status" value="1"/>
</dbReference>
<evidence type="ECO:0000256" key="4">
    <source>
        <dbReference type="ARBA" id="ARBA00023163"/>
    </source>
</evidence>
<dbReference type="PROSITE" id="PS50921">
    <property type="entry name" value="ANTAR"/>
    <property type="match status" value="1"/>
</dbReference>
<dbReference type="GO" id="GO:0003723">
    <property type="term" value="F:RNA binding"/>
    <property type="evidence" value="ECO:0007669"/>
    <property type="project" value="InterPro"/>
</dbReference>
<keyword evidence="2" id="KW-0418">Kinase</keyword>
<dbReference type="Proteomes" id="UP000069620">
    <property type="component" value="Unassembled WGS sequence"/>
</dbReference>
<proteinExistence type="predicted"/>
<dbReference type="Gene3D" id="3.30.450.40">
    <property type="match status" value="1"/>
</dbReference>
<dbReference type="Gene3D" id="1.10.10.10">
    <property type="entry name" value="Winged helix-like DNA-binding domain superfamily/Winged helix DNA-binding domain"/>
    <property type="match status" value="1"/>
</dbReference>
<dbReference type="SUPFAM" id="SSF55781">
    <property type="entry name" value="GAF domain-like"/>
    <property type="match status" value="1"/>
</dbReference>
<dbReference type="GO" id="GO:0016301">
    <property type="term" value="F:kinase activity"/>
    <property type="evidence" value="ECO:0007669"/>
    <property type="project" value="UniProtKB-KW"/>
</dbReference>
<keyword evidence="3" id="KW-0805">Transcription regulation</keyword>
<dbReference type="EMBL" id="BCSX01000064">
    <property type="protein sequence ID" value="GAS92897.1"/>
    <property type="molecule type" value="Genomic_DNA"/>
</dbReference>
<accession>A0A117I8A1</accession>
<sequence length="279" mass="29886">MTHSDPRTDDSLPAKTANQDASEAADLVVAAAAGDRQISATELGRRLLAVSRTVADEDELLSLLQNLAQIAQQTIPGADSTGVTIDLARQTYTAVHTDQRTLRVDTEQYECGEGPCLQAARTGQIVLVDFGQAAAIWPRFAAAAQAEGILSFLAAPLITKDQTLGSLNLYGRSPSAFDSFDVEILDLLTEAVSRAIGDFARFRSASDVATGLQRALETRAPIEQAKGMLMAMHAIDADEAFARLRRESQNTNVPLRIVATRLVRQLTSPPVPETDGEAV</sequence>
<dbReference type="SMART" id="SM01012">
    <property type="entry name" value="ANTAR"/>
    <property type="match status" value="1"/>
</dbReference>
<evidence type="ECO:0000256" key="5">
    <source>
        <dbReference type="SAM" id="MobiDB-lite"/>
    </source>
</evidence>
<dbReference type="InterPro" id="IPR036388">
    <property type="entry name" value="WH-like_DNA-bd_sf"/>
</dbReference>
<comment type="caution">
    <text evidence="7">The sequence shown here is derived from an EMBL/GenBank/DDBJ whole genome shotgun (WGS) entry which is preliminary data.</text>
</comment>
<dbReference type="RefSeq" id="WP_062832421.1">
    <property type="nucleotide sequence ID" value="NZ_BCSX01000064.1"/>
</dbReference>
<evidence type="ECO:0000313" key="7">
    <source>
        <dbReference type="EMBL" id="GAS92897.1"/>
    </source>
</evidence>
<evidence type="ECO:0000256" key="2">
    <source>
        <dbReference type="ARBA" id="ARBA00022777"/>
    </source>
</evidence>
<dbReference type="InterPro" id="IPR012074">
    <property type="entry name" value="GAF_ANTAR"/>
</dbReference>
<dbReference type="SMART" id="SM00065">
    <property type="entry name" value="GAF"/>
    <property type="match status" value="1"/>
</dbReference>
<dbReference type="InterPro" id="IPR005561">
    <property type="entry name" value="ANTAR"/>
</dbReference>
<evidence type="ECO:0000256" key="3">
    <source>
        <dbReference type="ARBA" id="ARBA00023015"/>
    </source>
</evidence>
<dbReference type="InterPro" id="IPR003018">
    <property type="entry name" value="GAF"/>
</dbReference>
<reference evidence="8" key="2">
    <citation type="submission" date="2016-02" db="EMBL/GenBank/DDBJ databases">
        <title>Draft genome sequence of five rapidly growing Mycobacterium species.</title>
        <authorList>
            <person name="Katahira K."/>
            <person name="Gotou Y."/>
            <person name="Iida K."/>
            <person name="Ogura Y."/>
            <person name="Hayashi T."/>
        </authorList>
    </citation>
    <scope>NUCLEOTIDE SEQUENCE [LARGE SCALE GENOMIC DNA]</scope>
    <source>
        <strain evidence="8">JCM15654</strain>
    </source>
</reference>
<evidence type="ECO:0000256" key="1">
    <source>
        <dbReference type="ARBA" id="ARBA00022679"/>
    </source>
</evidence>
<gene>
    <name evidence="7" type="ORF">RMCB_6993</name>
</gene>
<dbReference type="OrthoDB" id="4929862at2"/>
<evidence type="ECO:0000259" key="6">
    <source>
        <dbReference type="PROSITE" id="PS50921"/>
    </source>
</evidence>
<dbReference type="SUPFAM" id="SSF52172">
    <property type="entry name" value="CheY-like"/>
    <property type="match status" value="1"/>
</dbReference>
<feature type="region of interest" description="Disordered" evidence="5">
    <location>
        <begin position="1"/>
        <end position="20"/>
    </location>
</feature>
<dbReference type="PIRSF" id="PIRSF036625">
    <property type="entry name" value="GAF_ANTAR"/>
    <property type="match status" value="1"/>
</dbReference>